<reference evidence="4" key="1">
    <citation type="journal article" date="2019" name="Int. J. Syst. Evol. Microbiol.">
        <title>The Global Catalogue of Microorganisms (GCM) 10K type strain sequencing project: providing services to taxonomists for standard genome sequencing and annotation.</title>
        <authorList>
            <consortium name="The Broad Institute Genomics Platform"/>
            <consortium name="The Broad Institute Genome Sequencing Center for Infectious Disease"/>
            <person name="Wu L."/>
            <person name="Ma J."/>
        </authorList>
    </citation>
    <scope>NUCLEOTIDE SEQUENCE [LARGE SCALE GENOMIC DNA]</scope>
    <source>
        <strain evidence="4">JCM 18472</strain>
    </source>
</reference>
<name>A0ABP9R4B9_9GAMM</name>
<dbReference type="Pfam" id="PF03658">
    <property type="entry name" value="Ub-RnfH"/>
    <property type="match status" value="1"/>
</dbReference>
<dbReference type="RefSeq" id="WP_031384600.1">
    <property type="nucleotide sequence ID" value="NZ_BAABKI010000009.1"/>
</dbReference>
<comment type="similarity">
    <text evidence="1 2">Belongs to the UPF0125 (RnfH) family.</text>
</comment>
<gene>
    <name evidence="3" type="ORF">GCM10023342_06070</name>
</gene>
<dbReference type="Proteomes" id="UP001500074">
    <property type="component" value="Unassembled WGS sequence"/>
</dbReference>
<dbReference type="Gene3D" id="3.10.20.280">
    <property type="entry name" value="RnfH-like"/>
    <property type="match status" value="1"/>
</dbReference>
<organism evidence="3 4">
    <name type="scientific">Modicisalibacter zincidurans</name>
    <dbReference type="NCBI Taxonomy" id="1178777"/>
    <lineage>
        <taxon>Bacteria</taxon>
        <taxon>Pseudomonadati</taxon>
        <taxon>Pseudomonadota</taxon>
        <taxon>Gammaproteobacteria</taxon>
        <taxon>Oceanospirillales</taxon>
        <taxon>Halomonadaceae</taxon>
        <taxon>Modicisalibacter</taxon>
    </lineage>
</organism>
<evidence type="ECO:0000256" key="2">
    <source>
        <dbReference type="HAMAP-Rule" id="MF_00460"/>
    </source>
</evidence>
<dbReference type="EMBL" id="BAABKI010000009">
    <property type="protein sequence ID" value="GAA5171374.1"/>
    <property type="molecule type" value="Genomic_DNA"/>
</dbReference>
<proteinExistence type="inferred from homology"/>
<protein>
    <recommendedName>
        <fullName evidence="2">UPF0125 protein GCM10023342_06070</fullName>
    </recommendedName>
</protein>
<dbReference type="PANTHER" id="PTHR37483">
    <property type="entry name" value="UPF0125 PROTEIN RATB"/>
    <property type="match status" value="1"/>
</dbReference>
<dbReference type="HAMAP" id="MF_00460">
    <property type="entry name" value="UPF0125_RnfH"/>
    <property type="match status" value="1"/>
</dbReference>
<keyword evidence="4" id="KW-1185">Reference proteome</keyword>
<evidence type="ECO:0000313" key="4">
    <source>
        <dbReference type="Proteomes" id="UP001500074"/>
    </source>
</evidence>
<dbReference type="NCBIfam" id="NF002490">
    <property type="entry name" value="PRK01777.1"/>
    <property type="match status" value="1"/>
</dbReference>
<dbReference type="PANTHER" id="PTHR37483:SF1">
    <property type="entry name" value="UPF0125 PROTEIN RATB"/>
    <property type="match status" value="1"/>
</dbReference>
<accession>A0ABP9R4B9</accession>
<evidence type="ECO:0000313" key="3">
    <source>
        <dbReference type="EMBL" id="GAA5171374.1"/>
    </source>
</evidence>
<dbReference type="InterPro" id="IPR016155">
    <property type="entry name" value="Mopterin_synth/thiamin_S_b"/>
</dbReference>
<dbReference type="InterPro" id="IPR037021">
    <property type="entry name" value="RnfH_sf"/>
</dbReference>
<dbReference type="InterPro" id="IPR005346">
    <property type="entry name" value="RnfH"/>
</dbReference>
<evidence type="ECO:0000256" key="1">
    <source>
        <dbReference type="ARBA" id="ARBA00010645"/>
    </source>
</evidence>
<dbReference type="SUPFAM" id="SSF54285">
    <property type="entry name" value="MoaD/ThiS"/>
    <property type="match status" value="1"/>
</dbReference>
<comment type="caution">
    <text evidence="3">The sequence shown here is derived from an EMBL/GenBank/DDBJ whole genome shotgun (WGS) entry which is preliminary data.</text>
</comment>
<sequence>MIDIEVAFALPQRQKVVALTLATGTTAREAVHKADLGRFFPELPESAFAQAPLGIYGKVLRAPHLHALQPGDRVEVYRPLLIDPKQARRRRADRSAGQ</sequence>